<accession>A0ABW4CMW2</accession>
<comment type="caution">
    <text evidence="1">The sequence shown here is derived from an EMBL/GenBank/DDBJ whole genome shotgun (WGS) entry which is preliminary data.</text>
</comment>
<dbReference type="InterPro" id="IPR005361">
    <property type="entry name" value="UPF0158"/>
</dbReference>
<dbReference type="Pfam" id="PF03682">
    <property type="entry name" value="UPF0158"/>
    <property type="match status" value="1"/>
</dbReference>
<dbReference type="RefSeq" id="WP_125696951.1">
    <property type="nucleotide sequence ID" value="NZ_JBHTOG010000008.1"/>
</dbReference>
<keyword evidence="2" id="KW-1185">Reference proteome</keyword>
<dbReference type="EMBL" id="JBHTOG010000008">
    <property type="protein sequence ID" value="MFD1431494.1"/>
    <property type="molecule type" value="Genomic_DNA"/>
</dbReference>
<reference evidence="2" key="1">
    <citation type="journal article" date="2019" name="Int. J. Syst. Evol. Microbiol.">
        <title>The Global Catalogue of Microorganisms (GCM) 10K type strain sequencing project: providing services to taxonomists for standard genome sequencing and annotation.</title>
        <authorList>
            <consortium name="The Broad Institute Genomics Platform"/>
            <consortium name="The Broad Institute Genome Sequencing Center for Infectious Disease"/>
            <person name="Wu L."/>
            <person name="Ma J."/>
        </authorList>
    </citation>
    <scope>NUCLEOTIDE SEQUENCE [LARGE SCALE GENOMIC DNA]</scope>
    <source>
        <strain evidence="2">CCM 8947</strain>
    </source>
</reference>
<evidence type="ECO:0000313" key="2">
    <source>
        <dbReference type="Proteomes" id="UP001597192"/>
    </source>
</evidence>
<gene>
    <name evidence="1" type="ORF">ACFQ47_02175</name>
</gene>
<sequence length="138" mass="15516">MVQVAIQDIVDAIGMTGTEDQYYLDLGTGDLLFYSDMAADEDDVQERLEAGDDQLLPLPDLYEINDYATMSAFVDRQDDPINAELARAIQGRGAFRRFKDEVIRLGVAQTWYAFEAAAHDELAVAWCNENHVTFTEKS</sequence>
<evidence type="ECO:0000313" key="1">
    <source>
        <dbReference type="EMBL" id="MFD1431494.1"/>
    </source>
</evidence>
<dbReference type="Proteomes" id="UP001597192">
    <property type="component" value="Unassembled WGS sequence"/>
</dbReference>
<name>A0ABW4CMW2_9LACO</name>
<protein>
    <submittedName>
        <fullName evidence="1">UPF0158 family protein</fullName>
    </submittedName>
</protein>
<organism evidence="1 2">
    <name type="scientific">Lacticaseibacillus yichunensis</name>
    <dbReference type="NCBI Taxonomy" id="2486015"/>
    <lineage>
        <taxon>Bacteria</taxon>
        <taxon>Bacillati</taxon>
        <taxon>Bacillota</taxon>
        <taxon>Bacilli</taxon>
        <taxon>Lactobacillales</taxon>
        <taxon>Lactobacillaceae</taxon>
        <taxon>Lacticaseibacillus</taxon>
    </lineage>
</organism>
<proteinExistence type="predicted"/>